<dbReference type="Proteomes" id="UP000001449">
    <property type="component" value="Chromosome 22"/>
</dbReference>
<evidence type="ECO:0000259" key="2">
    <source>
        <dbReference type="Pfam" id="PF22749"/>
    </source>
</evidence>
<feature type="compositionally biased region" description="Basic and acidic residues" evidence="1">
    <location>
        <begin position="329"/>
        <end position="339"/>
    </location>
</feature>
<feature type="compositionally biased region" description="Polar residues" evidence="1">
    <location>
        <begin position="117"/>
        <end position="126"/>
    </location>
</feature>
<dbReference type="GO" id="GO:0005634">
    <property type="term" value="C:nucleus"/>
    <property type="evidence" value="ECO:0000318"/>
    <property type="project" value="GO_Central"/>
</dbReference>
<sequence>MGNRQSIDNVSSSSPSPRNDGVGIRSVPKVLLHGCHTTEEHEEHIRRAVDIIKGTGGVSLKGEEGLKAIGFEFLFVPCVQHAVKENATACVSSPQDSAPSAAVRPTPTAGPKEKYKTTPSSPSEFSSGDGHDIITRNGWHSCNECVTRLYHIGFPTKSSSTSTNETTVTCQTCLDEAPSTNCTNKAKSNDVDEETAAMLHTFLNDDTTKAKKFSPSDVQPELVQSTTTAPSHFHPPTPTMITTGNRQQFIADGLHYELVSTLAQEAAQDMMRRTFHLEWITICDDDALGEHVRALVDHDHRLILEDSENRLAVEELLGVHFQQHTPTTSREDEKKEDSPLKLNQQPVTKSNKSTLLIATGRGKVRAGIFSRQHLLTSGVEVGTAWHNVREARERGMGLAIIDPNARGEGEGLETFKKSMNRLFSVVGSDATTTTTTTIPSEAVKDVTRRSSSSSSTSNQTPAIYILAHSASGGQLVRHLREDPTLLPSIRAIAFTDSTHNVQWCRQDPTIMKFLETNNCLYLRSNDVRSSQSCIHVSSRGKDIACKCVACVDTSKSAGVKADTDTFWEHRFGKIKTLWAGTADHALSNWAAHEPIWRHFGQHLSVDDGNDDINEKCRD</sequence>
<dbReference type="InterPro" id="IPR053858">
    <property type="entry name" value="Arb2_dom"/>
</dbReference>
<evidence type="ECO:0000313" key="4">
    <source>
        <dbReference type="Proteomes" id="UP000001449"/>
    </source>
</evidence>
<dbReference type="PANTHER" id="PTHR21357:SF4">
    <property type="entry name" value="FAM172 FAMILY PROTEIN HOMOLOG CG10038"/>
    <property type="match status" value="1"/>
</dbReference>
<feature type="compositionally biased region" description="Polar residues" evidence="1">
    <location>
        <begin position="1"/>
        <end position="10"/>
    </location>
</feature>
<dbReference type="Pfam" id="PF22749">
    <property type="entry name" value="Arb2"/>
    <property type="match status" value="1"/>
</dbReference>
<evidence type="ECO:0000256" key="1">
    <source>
        <dbReference type="SAM" id="MobiDB-lite"/>
    </source>
</evidence>
<feature type="region of interest" description="Disordered" evidence="1">
    <location>
        <begin position="432"/>
        <end position="457"/>
    </location>
</feature>
<feature type="region of interest" description="Disordered" evidence="1">
    <location>
        <begin position="1"/>
        <end position="25"/>
    </location>
</feature>
<dbReference type="GO" id="GO:0031048">
    <property type="term" value="P:regulatory ncRNA-mediated heterochromatin formation"/>
    <property type="evidence" value="ECO:0000318"/>
    <property type="project" value="GO_Central"/>
</dbReference>
<reference evidence="3 4" key="1">
    <citation type="journal article" date="2004" name="Science">
        <title>The genome of the diatom Thalassiosira pseudonana: ecology, evolution, and metabolism.</title>
        <authorList>
            <person name="Armbrust E.V."/>
            <person name="Berges J.A."/>
            <person name="Bowler C."/>
            <person name="Green B.R."/>
            <person name="Martinez D."/>
            <person name="Putnam N.H."/>
            <person name="Zhou S."/>
            <person name="Allen A.E."/>
            <person name="Apt K.E."/>
            <person name="Bechner M."/>
            <person name="Brzezinski M.A."/>
            <person name="Chaal B.K."/>
            <person name="Chiovitti A."/>
            <person name="Davis A.K."/>
            <person name="Demarest M.S."/>
            <person name="Detter J.C."/>
            <person name="Glavina T."/>
            <person name="Goodstein D."/>
            <person name="Hadi M.Z."/>
            <person name="Hellsten U."/>
            <person name="Hildebrand M."/>
            <person name="Jenkins B.D."/>
            <person name="Jurka J."/>
            <person name="Kapitonov V.V."/>
            <person name="Kroger N."/>
            <person name="Lau W.W."/>
            <person name="Lane T.W."/>
            <person name="Larimer F.W."/>
            <person name="Lippmeier J.C."/>
            <person name="Lucas S."/>
            <person name="Medina M."/>
            <person name="Montsant A."/>
            <person name="Obornik M."/>
            <person name="Parker M.S."/>
            <person name="Palenik B."/>
            <person name="Pazour G.J."/>
            <person name="Richardson P.M."/>
            <person name="Rynearson T.A."/>
            <person name="Saito M.A."/>
            <person name="Schwartz D.C."/>
            <person name="Thamatrakoln K."/>
            <person name="Valentin K."/>
            <person name="Vardi A."/>
            <person name="Wilkerson F.P."/>
            <person name="Rokhsar D.S."/>
        </authorList>
    </citation>
    <scope>NUCLEOTIDE SEQUENCE [LARGE SCALE GENOMIC DNA]</scope>
    <source>
        <strain evidence="3 4">CCMP1335</strain>
    </source>
</reference>
<dbReference type="AlphaFoldDB" id="B8CFU6"/>
<dbReference type="KEGG" id="tps:THAPSDRAFT_25767"/>
<organism evidence="3 4">
    <name type="scientific">Thalassiosira pseudonana</name>
    <name type="common">Marine diatom</name>
    <name type="synonym">Cyclotella nana</name>
    <dbReference type="NCBI Taxonomy" id="35128"/>
    <lineage>
        <taxon>Eukaryota</taxon>
        <taxon>Sar</taxon>
        <taxon>Stramenopiles</taxon>
        <taxon>Ochrophyta</taxon>
        <taxon>Bacillariophyta</taxon>
        <taxon>Coscinodiscophyceae</taxon>
        <taxon>Thalassiosirophycidae</taxon>
        <taxon>Thalassiosirales</taxon>
        <taxon>Thalassiosiraceae</taxon>
        <taxon>Thalassiosira</taxon>
    </lineage>
</organism>
<dbReference type="RefSeq" id="XP_002294913.1">
    <property type="nucleotide sequence ID" value="XM_002294877.1"/>
</dbReference>
<dbReference type="EMBL" id="CM000653">
    <property type="protein sequence ID" value="EED87693.1"/>
    <property type="molecule type" value="Genomic_DNA"/>
</dbReference>
<dbReference type="HOGENOM" id="CLU_442494_0_0_1"/>
<dbReference type="PaxDb" id="35128-Thaps25767"/>
<reference evidence="3 4" key="2">
    <citation type="journal article" date="2008" name="Nature">
        <title>The Phaeodactylum genome reveals the evolutionary history of diatom genomes.</title>
        <authorList>
            <person name="Bowler C."/>
            <person name="Allen A.E."/>
            <person name="Badger J.H."/>
            <person name="Grimwood J."/>
            <person name="Jabbari K."/>
            <person name="Kuo A."/>
            <person name="Maheswari U."/>
            <person name="Martens C."/>
            <person name="Maumus F."/>
            <person name="Otillar R.P."/>
            <person name="Rayko E."/>
            <person name="Salamov A."/>
            <person name="Vandepoele K."/>
            <person name="Beszteri B."/>
            <person name="Gruber A."/>
            <person name="Heijde M."/>
            <person name="Katinka M."/>
            <person name="Mock T."/>
            <person name="Valentin K."/>
            <person name="Verret F."/>
            <person name="Berges J.A."/>
            <person name="Brownlee C."/>
            <person name="Cadoret J.P."/>
            <person name="Chiovitti A."/>
            <person name="Choi C.J."/>
            <person name="Coesel S."/>
            <person name="De Martino A."/>
            <person name="Detter J.C."/>
            <person name="Durkin C."/>
            <person name="Falciatore A."/>
            <person name="Fournet J."/>
            <person name="Haruta M."/>
            <person name="Huysman M.J."/>
            <person name="Jenkins B.D."/>
            <person name="Jiroutova K."/>
            <person name="Jorgensen R.E."/>
            <person name="Joubert Y."/>
            <person name="Kaplan A."/>
            <person name="Kroger N."/>
            <person name="Kroth P.G."/>
            <person name="La Roche J."/>
            <person name="Lindquist E."/>
            <person name="Lommer M."/>
            <person name="Martin-Jezequel V."/>
            <person name="Lopez P.J."/>
            <person name="Lucas S."/>
            <person name="Mangogna M."/>
            <person name="McGinnis K."/>
            <person name="Medlin L.K."/>
            <person name="Montsant A."/>
            <person name="Oudot-Le Secq M.P."/>
            <person name="Napoli C."/>
            <person name="Obornik M."/>
            <person name="Parker M.S."/>
            <person name="Petit J.L."/>
            <person name="Porcel B.M."/>
            <person name="Poulsen N."/>
            <person name="Robison M."/>
            <person name="Rychlewski L."/>
            <person name="Rynearson T.A."/>
            <person name="Schmutz J."/>
            <person name="Shapiro H."/>
            <person name="Siaut M."/>
            <person name="Stanley M."/>
            <person name="Sussman M.R."/>
            <person name="Taylor A.R."/>
            <person name="Vardi A."/>
            <person name="von Dassow P."/>
            <person name="Vyverman W."/>
            <person name="Willis A."/>
            <person name="Wyrwicz L.S."/>
            <person name="Rokhsar D.S."/>
            <person name="Weissenbach J."/>
            <person name="Armbrust E.V."/>
            <person name="Green B.R."/>
            <person name="Van de Peer Y."/>
            <person name="Grigoriev I.V."/>
        </authorList>
    </citation>
    <scope>NUCLEOTIDE SEQUENCE [LARGE SCALE GENOMIC DNA]</scope>
    <source>
        <strain evidence="3 4">CCMP1335</strain>
    </source>
</reference>
<dbReference type="InParanoid" id="B8CFU6"/>
<feature type="region of interest" description="Disordered" evidence="1">
    <location>
        <begin position="90"/>
        <end position="129"/>
    </location>
</feature>
<gene>
    <name evidence="3" type="ORF">THAPSDRAFT_25767</name>
</gene>
<dbReference type="GeneID" id="7443929"/>
<accession>B8CFU6</accession>
<dbReference type="PANTHER" id="PTHR21357">
    <property type="entry name" value="FAM172 FAMILY PROTEIN HOMOLOG CG10038"/>
    <property type="match status" value="1"/>
</dbReference>
<protein>
    <recommendedName>
        <fullName evidence="2">Arb2 domain-containing protein</fullName>
    </recommendedName>
</protein>
<name>B8CFU6_THAPS</name>
<dbReference type="InterPro" id="IPR048263">
    <property type="entry name" value="Arb2"/>
</dbReference>
<keyword evidence="4" id="KW-1185">Reference proteome</keyword>
<feature type="region of interest" description="Disordered" evidence="1">
    <location>
        <begin position="322"/>
        <end position="347"/>
    </location>
</feature>
<feature type="domain" description="Arb2" evidence="2">
    <location>
        <begin position="351"/>
        <end position="525"/>
    </location>
</feature>
<proteinExistence type="predicted"/>
<evidence type="ECO:0000313" key="3">
    <source>
        <dbReference type="EMBL" id="EED87693.1"/>
    </source>
</evidence>